<feature type="compositionally biased region" description="Pro residues" evidence="1">
    <location>
        <begin position="57"/>
        <end position="71"/>
    </location>
</feature>
<evidence type="ECO:0000313" key="3">
    <source>
        <dbReference type="Proteomes" id="UP000656042"/>
    </source>
</evidence>
<feature type="compositionally biased region" description="Low complexity" evidence="1">
    <location>
        <begin position="33"/>
        <end position="48"/>
    </location>
</feature>
<keyword evidence="3" id="KW-1185">Reference proteome</keyword>
<name>A0A8J3BWB3_9ACTN</name>
<reference evidence="2" key="2">
    <citation type="submission" date="2020-09" db="EMBL/GenBank/DDBJ databases">
        <authorList>
            <person name="Sun Q."/>
            <person name="Zhou Y."/>
        </authorList>
    </citation>
    <scope>NUCLEOTIDE SEQUENCE</scope>
    <source>
        <strain evidence="2">CGMCC 4.7299</strain>
    </source>
</reference>
<evidence type="ECO:0000256" key="1">
    <source>
        <dbReference type="SAM" id="MobiDB-lite"/>
    </source>
</evidence>
<sequence length="92" mass="9155">MDGRTGGAMAAPDTGGRRVAAGSGSPGECAIHPAGTASATPTAVPATTLRRIRVAPGPLPSPTSPPPPRRLPPMVDINAVKPSTESDSGHRI</sequence>
<dbReference type="AlphaFoldDB" id="A0A8J3BWB3"/>
<accession>A0A8J3BWB3</accession>
<gene>
    <name evidence="2" type="ORF">GCM10012284_04390</name>
</gene>
<reference evidence="2" key="1">
    <citation type="journal article" date="2014" name="Int. J. Syst. Evol. Microbiol.">
        <title>Complete genome sequence of Corynebacterium casei LMG S-19264T (=DSM 44701T), isolated from a smear-ripened cheese.</title>
        <authorList>
            <consortium name="US DOE Joint Genome Institute (JGI-PGF)"/>
            <person name="Walter F."/>
            <person name="Albersmeier A."/>
            <person name="Kalinowski J."/>
            <person name="Ruckert C."/>
        </authorList>
    </citation>
    <scope>NUCLEOTIDE SEQUENCE</scope>
    <source>
        <strain evidence="2">CGMCC 4.7299</strain>
    </source>
</reference>
<organism evidence="2 3">
    <name type="scientific">Mangrovihabitans endophyticus</name>
    <dbReference type="NCBI Taxonomy" id="1751298"/>
    <lineage>
        <taxon>Bacteria</taxon>
        <taxon>Bacillati</taxon>
        <taxon>Actinomycetota</taxon>
        <taxon>Actinomycetes</taxon>
        <taxon>Micromonosporales</taxon>
        <taxon>Micromonosporaceae</taxon>
        <taxon>Mangrovihabitans</taxon>
    </lineage>
</organism>
<proteinExistence type="predicted"/>
<comment type="caution">
    <text evidence="2">The sequence shown here is derived from an EMBL/GenBank/DDBJ whole genome shotgun (WGS) entry which is preliminary data.</text>
</comment>
<dbReference type="EMBL" id="BMMX01000001">
    <property type="protein sequence ID" value="GGK73628.1"/>
    <property type="molecule type" value="Genomic_DNA"/>
</dbReference>
<evidence type="ECO:0000313" key="2">
    <source>
        <dbReference type="EMBL" id="GGK73628.1"/>
    </source>
</evidence>
<protein>
    <submittedName>
        <fullName evidence="2">Uncharacterized protein</fullName>
    </submittedName>
</protein>
<feature type="region of interest" description="Disordered" evidence="1">
    <location>
        <begin position="1"/>
        <end position="92"/>
    </location>
</feature>
<dbReference type="Proteomes" id="UP000656042">
    <property type="component" value="Unassembled WGS sequence"/>
</dbReference>